<evidence type="ECO:0000256" key="3">
    <source>
        <dbReference type="ARBA" id="ARBA00007069"/>
    </source>
</evidence>
<reference evidence="13 14" key="1">
    <citation type="submission" date="2019-03" db="EMBL/GenBank/DDBJ databases">
        <title>Genomic Encyclopedia of Type Strains, Phase IV (KMG-IV): sequencing the most valuable type-strain genomes for metagenomic binning, comparative biology and taxonomic classification.</title>
        <authorList>
            <person name="Goeker M."/>
        </authorList>
    </citation>
    <scope>NUCLEOTIDE SEQUENCE [LARGE SCALE GENOMIC DNA]</scope>
    <source>
        <strain evidence="13 14">DSM 1709</strain>
    </source>
</reference>
<feature type="transmembrane region" description="Helical" evidence="10">
    <location>
        <begin position="200"/>
        <end position="221"/>
    </location>
</feature>
<evidence type="ECO:0000256" key="10">
    <source>
        <dbReference type="RuleBase" id="RU363032"/>
    </source>
</evidence>
<dbReference type="Gene3D" id="1.10.3720.10">
    <property type="entry name" value="MetI-like"/>
    <property type="match status" value="1"/>
</dbReference>
<keyword evidence="9 10" id="KW-0472">Membrane</keyword>
<keyword evidence="8 10" id="KW-1133">Transmembrane helix</keyword>
<evidence type="ECO:0000256" key="7">
    <source>
        <dbReference type="ARBA" id="ARBA00022692"/>
    </source>
</evidence>
<dbReference type="InterPro" id="IPR035906">
    <property type="entry name" value="MetI-like_sf"/>
</dbReference>
<comment type="caution">
    <text evidence="13">The sequence shown here is derived from an EMBL/GenBank/DDBJ whole genome shotgun (WGS) entry which is preliminary data.</text>
</comment>
<feature type="transmembrane region" description="Helical" evidence="10">
    <location>
        <begin position="94"/>
        <end position="114"/>
    </location>
</feature>
<dbReference type="CDD" id="cd06261">
    <property type="entry name" value="TM_PBP2"/>
    <property type="match status" value="1"/>
</dbReference>
<comment type="function">
    <text evidence="1 11">Part of the binding-protein-dependent transport system for molybdenum; probably responsible for the translocation of the substrate across the membrane.</text>
</comment>
<dbReference type="GeneID" id="99686997"/>
<keyword evidence="6 11" id="KW-0500">Molybdenum</keyword>
<feature type="transmembrane region" description="Helical" evidence="10">
    <location>
        <begin position="154"/>
        <end position="180"/>
    </location>
</feature>
<evidence type="ECO:0000256" key="4">
    <source>
        <dbReference type="ARBA" id="ARBA00022448"/>
    </source>
</evidence>
<comment type="subcellular location">
    <subcellularLocation>
        <location evidence="11">Cell inner membrane</location>
        <topology evidence="11">Multi-pass membrane protein</topology>
    </subcellularLocation>
    <subcellularLocation>
        <location evidence="2 10">Cell membrane</location>
        <topology evidence="2 10">Multi-pass membrane protein</topology>
    </subcellularLocation>
</comment>
<proteinExistence type="inferred from homology"/>
<keyword evidence="11" id="KW-0997">Cell inner membrane</keyword>
<keyword evidence="5" id="KW-1003">Cell membrane</keyword>
<dbReference type="Pfam" id="PF00528">
    <property type="entry name" value="BPD_transp_1"/>
    <property type="match status" value="1"/>
</dbReference>
<dbReference type="PROSITE" id="PS50928">
    <property type="entry name" value="ABC_TM1"/>
    <property type="match status" value="1"/>
</dbReference>
<feature type="transmembrane region" description="Helical" evidence="10">
    <location>
        <begin position="20"/>
        <end position="43"/>
    </location>
</feature>
<dbReference type="InterPro" id="IPR000515">
    <property type="entry name" value="MetI-like"/>
</dbReference>
<dbReference type="NCBIfam" id="TIGR02141">
    <property type="entry name" value="modB_ABC"/>
    <property type="match status" value="1"/>
</dbReference>
<evidence type="ECO:0000256" key="2">
    <source>
        <dbReference type="ARBA" id="ARBA00004651"/>
    </source>
</evidence>
<protein>
    <recommendedName>
        <fullName evidence="11">Molybdenum transport system permease</fullName>
    </recommendedName>
</protein>
<dbReference type="AlphaFoldDB" id="A0A4R2MJA7"/>
<evidence type="ECO:0000256" key="1">
    <source>
        <dbReference type="ARBA" id="ARBA00002949"/>
    </source>
</evidence>
<dbReference type="Proteomes" id="UP000295106">
    <property type="component" value="Unassembled WGS sequence"/>
</dbReference>
<dbReference type="InterPro" id="IPR011867">
    <property type="entry name" value="ModB_ABC"/>
</dbReference>
<evidence type="ECO:0000256" key="8">
    <source>
        <dbReference type="ARBA" id="ARBA00022989"/>
    </source>
</evidence>
<evidence type="ECO:0000313" key="14">
    <source>
        <dbReference type="Proteomes" id="UP000295106"/>
    </source>
</evidence>
<dbReference type="OrthoDB" id="9795403at2"/>
<dbReference type="PANTHER" id="PTHR30183:SF3">
    <property type="entry name" value="MOLYBDENUM TRANSPORT SYSTEM PERMEASE PROTEIN MODB"/>
    <property type="match status" value="1"/>
</dbReference>
<gene>
    <name evidence="13" type="ORF">EV684_101267</name>
</gene>
<accession>A0A4R2MJA7</accession>
<evidence type="ECO:0000256" key="6">
    <source>
        <dbReference type="ARBA" id="ARBA00022505"/>
    </source>
</evidence>
<comment type="similarity">
    <text evidence="3 11">Belongs to the binding-protein-dependent transport system permease family. CysTW subfamily.</text>
</comment>
<dbReference type="GO" id="GO:0015098">
    <property type="term" value="F:molybdate ion transmembrane transporter activity"/>
    <property type="evidence" value="ECO:0007669"/>
    <property type="project" value="UniProtKB-UniRule"/>
</dbReference>
<dbReference type="GO" id="GO:0005886">
    <property type="term" value="C:plasma membrane"/>
    <property type="evidence" value="ECO:0007669"/>
    <property type="project" value="UniProtKB-SubCell"/>
</dbReference>
<organism evidence="13 14">
    <name type="scientific">Rubrivivax gelatinosus</name>
    <name type="common">Rhodocyclus gelatinosus</name>
    <name type="synonym">Rhodopseudomonas gelatinosa</name>
    <dbReference type="NCBI Taxonomy" id="28068"/>
    <lineage>
        <taxon>Bacteria</taxon>
        <taxon>Pseudomonadati</taxon>
        <taxon>Pseudomonadota</taxon>
        <taxon>Betaproteobacteria</taxon>
        <taxon>Burkholderiales</taxon>
        <taxon>Sphaerotilaceae</taxon>
        <taxon>Rubrivivax</taxon>
    </lineage>
</organism>
<keyword evidence="7 10" id="KW-0812">Transmembrane</keyword>
<dbReference type="EMBL" id="SLXD01000001">
    <property type="protein sequence ID" value="TCP05395.1"/>
    <property type="molecule type" value="Genomic_DNA"/>
</dbReference>
<sequence length="227" mass="23283">MPDVFAALAEPALRSALVLSAQVAALTLLVHATLGTALAAALARRGWRGRALLDGLVTLPLVFPPVATGFLLLWLLGRHGVVGAPLREHLGLDFVFSFAGVLLASVLAGLPLVVKPVQAALESAAARLGEAARTLGKNEWQILLQVLLPATRRALAAGLALGLARSVGEVGITLMLGGNVEGRTTTVSLAIYNAVMGGEFAQAALLSALLGAVALAVFAALRRLEAL</sequence>
<evidence type="ECO:0000259" key="12">
    <source>
        <dbReference type="PROSITE" id="PS50928"/>
    </source>
</evidence>
<dbReference type="PANTHER" id="PTHR30183">
    <property type="entry name" value="MOLYBDENUM TRANSPORT SYSTEM PERMEASE PROTEIN MODB"/>
    <property type="match status" value="1"/>
</dbReference>
<feature type="transmembrane region" description="Helical" evidence="10">
    <location>
        <begin position="55"/>
        <end position="74"/>
    </location>
</feature>
<evidence type="ECO:0000256" key="5">
    <source>
        <dbReference type="ARBA" id="ARBA00022475"/>
    </source>
</evidence>
<evidence type="ECO:0000256" key="9">
    <source>
        <dbReference type="ARBA" id="ARBA00023136"/>
    </source>
</evidence>
<name>A0A4R2MJA7_RUBGE</name>
<evidence type="ECO:0000256" key="11">
    <source>
        <dbReference type="RuleBase" id="RU365097"/>
    </source>
</evidence>
<dbReference type="RefSeq" id="WP_132644403.1">
    <property type="nucleotide sequence ID" value="NZ_CP181386.1"/>
</dbReference>
<keyword evidence="4 10" id="KW-0813">Transport</keyword>
<dbReference type="SUPFAM" id="SSF161098">
    <property type="entry name" value="MetI-like"/>
    <property type="match status" value="1"/>
</dbReference>
<evidence type="ECO:0000313" key="13">
    <source>
        <dbReference type="EMBL" id="TCP05395.1"/>
    </source>
</evidence>
<feature type="domain" description="ABC transmembrane type-1" evidence="12">
    <location>
        <begin position="17"/>
        <end position="221"/>
    </location>
</feature>